<dbReference type="Pfam" id="PF13561">
    <property type="entry name" value="adh_short_C2"/>
    <property type="match status" value="1"/>
</dbReference>
<evidence type="ECO:0000313" key="3">
    <source>
        <dbReference type="Proteomes" id="UP000033187"/>
    </source>
</evidence>
<dbReference type="AlphaFoldDB" id="A0A0D6JIW6"/>
<dbReference type="FunFam" id="3.40.50.720:FF:000084">
    <property type="entry name" value="Short-chain dehydrogenase reductase"/>
    <property type="match status" value="1"/>
</dbReference>
<dbReference type="PRINTS" id="PR00081">
    <property type="entry name" value="GDHRDH"/>
</dbReference>
<dbReference type="EMBL" id="LN829119">
    <property type="protein sequence ID" value="CPR21919.1"/>
    <property type="molecule type" value="Genomic_DNA"/>
</dbReference>
<dbReference type="Gene3D" id="3.40.50.720">
    <property type="entry name" value="NAD(P)-binding Rossmann-like Domain"/>
    <property type="match status" value="1"/>
</dbReference>
<dbReference type="InterPro" id="IPR002347">
    <property type="entry name" value="SDR_fam"/>
</dbReference>
<dbReference type="KEGG" id="fil:BN1229_v1_2565"/>
<evidence type="ECO:0000313" key="2">
    <source>
        <dbReference type="EMBL" id="CPR21919.1"/>
    </source>
</evidence>
<dbReference type="Proteomes" id="UP000033187">
    <property type="component" value="Chromosome 1"/>
</dbReference>
<comment type="similarity">
    <text evidence="1">Belongs to the short-chain dehydrogenases/reductases (SDR) family.</text>
</comment>
<dbReference type="InterPro" id="IPR020904">
    <property type="entry name" value="Sc_DH/Rdtase_CS"/>
</dbReference>
<gene>
    <name evidence="2" type="ORF">YBN1229_v1_3352</name>
</gene>
<protein>
    <submittedName>
        <fullName evidence="2">Uncharacterized oxidoreductase MexAM1_META1p0182</fullName>
        <ecNumber evidence="2">1.-.-.-</ecNumber>
    </submittedName>
</protein>
<evidence type="ECO:0000256" key="1">
    <source>
        <dbReference type="ARBA" id="ARBA00006484"/>
    </source>
</evidence>
<accession>A0A0D6JIW6</accession>
<name>A0A0D6JIW6_9HYPH</name>
<proteinExistence type="inferred from homology"/>
<dbReference type="EC" id="1.-.-.-" evidence="2"/>
<dbReference type="PANTHER" id="PTHR42760">
    <property type="entry name" value="SHORT-CHAIN DEHYDROGENASES/REDUCTASES FAMILY MEMBER"/>
    <property type="match status" value="1"/>
</dbReference>
<dbReference type="RefSeq" id="WP_046478424.1">
    <property type="nucleotide sequence ID" value="NZ_LN829118.1"/>
</dbReference>
<dbReference type="KEGG" id="fiy:BN1229_v1_3352"/>
<reference evidence="2" key="1">
    <citation type="journal article" date="2015" name="Genome Announc.">
        <title>Complete Genome Sequences of Two Strains of Candidatus Filomicrobium marinum, a Methanesulfonate-Degrading Species.</title>
        <authorList>
            <person name="Henriques A.C."/>
            <person name="De Marco P."/>
        </authorList>
    </citation>
    <scope>NUCLEOTIDE SEQUENCE</scope>
    <source>
        <strain evidence="2">Berkeley</strain>
    </source>
</reference>
<keyword evidence="2" id="KW-0560">Oxidoreductase</keyword>
<dbReference type="InterPro" id="IPR036291">
    <property type="entry name" value="NAD(P)-bd_dom_sf"/>
</dbReference>
<dbReference type="GO" id="GO:0016616">
    <property type="term" value="F:oxidoreductase activity, acting on the CH-OH group of donors, NAD or NADP as acceptor"/>
    <property type="evidence" value="ECO:0007669"/>
    <property type="project" value="TreeGrafter"/>
</dbReference>
<sequence length="250" mass="25346">MSHSLKGKVALVTGASRGIGAAAAYALADEGAHVAISYAASADKAEAVVRELEKKGVKAAAFKADQANPTEAAGLVKAVVDKFGRLDILVNNAGVFVTGAVGDDANNDYNALDRQQAINVNGVVAAIREASKVLSDNGRIITIGSAIATRVGFPNLADYAATKGAIVGYTKGIARDLASRNITVNVVQPGAVDTDMNPADGDFASHLNAVTALGRYGRPEEIAAGVAFLASPAASYVTGTVLTIDGGYTA</sequence>
<organism evidence="2 3">
    <name type="scientific">Candidatus Filomicrobium marinum</name>
    <dbReference type="NCBI Taxonomy" id="1608628"/>
    <lineage>
        <taxon>Bacteria</taxon>
        <taxon>Pseudomonadati</taxon>
        <taxon>Pseudomonadota</taxon>
        <taxon>Alphaproteobacteria</taxon>
        <taxon>Hyphomicrobiales</taxon>
        <taxon>Hyphomicrobiaceae</taxon>
        <taxon>Filomicrobium</taxon>
    </lineage>
</organism>
<keyword evidence="3" id="KW-1185">Reference proteome</keyword>
<dbReference type="PANTHER" id="PTHR42760:SF50">
    <property type="entry name" value="SHORT-CHAIN DEHYDROGENASE-RELATED"/>
    <property type="match status" value="1"/>
</dbReference>
<dbReference type="SUPFAM" id="SSF51735">
    <property type="entry name" value="NAD(P)-binding Rossmann-fold domains"/>
    <property type="match status" value="1"/>
</dbReference>
<dbReference type="OrthoDB" id="9803333at2"/>
<dbReference type="PRINTS" id="PR00080">
    <property type="entry name" value="SDRFAMILY"/>
</dbReference>
<dbReference type="PROSITE" id="PS00061">
    <property type="entry name" value="ADH_SHORT"/>
    <property type="match status" value="1"/>
</dbReference>